<reference evidence="3" key="1">
    <citation type="journal article" date="2019" name="Int. J. Syst. Evol. Microbiol.">
        <title>The Global Catalogue of Microorganisms (GCM) 10K type strain sequencing project: providing services to taxonomists for standard genome sequencing and annotation.</title>
        <authorList>
            <consortium name="The Broad Institute Genomics Platform"/>
            <consortium name="The Broad Institute Genome Sequencing Center for Infectious Disease"/>
            <person name="Wu L."/>
            <person name="Ma J."/>
        </authorList>
    </citation>
    <scope>NUCLEOTIDE SEQUENCE [LARGE SCALE GENOMIC DNA]</scope>
    <source>
        <strain evidence="3">CCM 8925</strain>
    </source>
</reference>
<sequence length="81" mass="9204">HAWQCALENSHGTGSDGRKTPKKTLTDFFYRLSSHMGRQKAVVALAHKLLRIVYAMIDTGQNYQELKRSERSQKALISTNN</sequence>
<name>A0ABW3EFB8_9LACO</name>
<evidence type="ECO:0008006" key="4">
    <source>
        <dbReference type="Google" id="ProtNLM"/>
    </source>
</evidence>
<proteinExistence type="predicted"/>
<feature type="non-terminal residue" evidence="2">
    <location>
        <position position="1"/>
    </location>
</feature>
<gene>
    <name evidence="2" type="ORF">ACFQZ7_11880</name>
</gene>
<protein>
    <recommendedName>
        <fullName evidence="4">IS110 family transposase</fullName>
    </recommendedName>
</protein>
<evidence type="ECO:0000256" key="1">
    <source>
        <dbReference type="SAM" id="MobiDB-lite"/>
    </source>
</evidence>
<keyword evidence="3" id="KW-1185">Reference proteome</keyword>
<accession>A0ABW3EFB8</accession>
<evidence type="ECO:0000313" key="2">
    <source>
        <dbReference type="EMBL" id="MFD0898416.1"/>
    </source>
</evidence>
<evidence type="ECO:0000313" key="3">
    <source>
        <dbReference type="Proteomes" id="UP001597104"/>
    </source>
</evidence>
<dbReference type="Proteomes" id="UP001597104">
    <property type="component" value="Unassembled WGS sequence"/>
</dbReference>
<organism evidence="2 3">
    <name type="scientific">Loigolactobacillus binensis</name>
    <dbReference type="NCBI Taxonomy" id="2559922"/>
    <lineage>
        <taxon>Bacteria</taxon>
        <taxon>Bacillati</taxon>
        <taxon>Bacillota</taxon>
        <taxon>Bacilli</taxon>
        <taxon>Lactobacillales</taxon>
        <taxon>Lactobacillaceae</taxon>
        <taxon>Loigolactobacillus</taxon>
    </lineage>
</organism>
<comment type="caution">
    <text evidence="2">The sequence shown here is derived from an EMBL/GenBank/DDBJ whole genome shotgun (WGS) entry which is preliminary data.</text>
</comment>
<dbReference type="EMBL" id="JBHTIO010000054">
    <property type="protein sequence ID" value="MFD0898416.1"/>
    <property type="molecule type" value="Genomic_DNA"/>
</dbReference>
<feature type="region of interest" description="Disordered" evidence="1">
    <location>
        <begin position="1"/>
        <end position="22"/>
    </location>
</feature>